<evidence type="ECO:0000256" key="9">
    <source>
        <dbReference type="ARBA" id="ARBA00023136"/>
    </source>
</evidence>
<comment type="subcellular location">
    <subcellularLocation>
        <location evidence="2">Cell membrane</location>
        <topology evidence="2">Peripheral membrane protein</topology>
        <orientation evidence="2">Cytoplasmic side</orientation>
    </subcellularLocation>
    <subcellularLocation>
        <location evidence="3">Cytoplasm</location>
    </subcellularLocation>
    <subcellularLocation>
        <location evidence="1">Nucleus</location>
    </subcellularLocation>
</comment>
<dbReference type="GO" id="GO:0016323">
    <property type="term" value="C:basolateral plasma membrane"/>
    <property type="evidence" value="ECO:0007669"/>
    <property type="project" value="TreeGrafter"/>
</dbReference>
<keyword evidence="8" id="KW-0007">Acetylation</keyword>
<keyword evidence="4" id="KW-1003">Cell membrane</keyword>
<evidence type="ECO:0000256" key="1">
    <source>
        <dbReference type="ARBA" id="ARBA00004123"/>
    </source>
</evidence>
<dbReference type="Ensembl" id="ENSBIXT00005005351.1">
    <property type="protein sequence ID" value="ENSBIXP00005005948.1"/>
    <property type="gene ID" value="ENSBIXG00005011544.1"/>
</dbReference>
<feature type="domain" description="PDZ" evidence="13">
    <location>
        <begin position="80"/>
        <end position="177"/>
    </location>
</feature>
<dbReference type="InterPro" id="IPR036034">
    <property type="entry name" value="PDZ_sf"/>
</dbReference>
<keyword evidence="6" id="KW-0597">Phosphoprotein</keyword>
<dbReference type="GO" id="GO:0098968">
    <property type="term" value="P:neurotransmitter receptor transport postsynaptic membrane to endosome"/>
    <property type="evidence" value="ECO:0007669"/>
    <property type="project" value="TreeGrafter"/>
</dbReference>
<dbReference type="GO" id="GO:0005912">
    <property type="term" value="C:adherens junction"/>
    <property type="evidence" value="ECO:0007669"/>
    <property type="project" value="TreeGrafter"/>
</dbReference>
<dbReference type="GO" id="GO:0005737">
    <property type="term" value="C:cytoplasm"/>
    <property type="evidence" value="ECO:0007669"/>
    <property type="project" value="UniProtKB-SubCell"/>
</dbReference>
<dbReference type="FunFam" id="2.30.42.10:FF:000121">
    <property type="entry name" value="Tax1-binding protein 3"/>
    <property type="match status" value="1"/>
</dbReference>
<dbReference type="Pfam" id="PF00595">
    <property type="entry name" value="PDZ"/>
    <property type="match status" value="1"/>
</dbReference>
<evidence type="ECO:0000256" key="4">
    <source>
        <dbReference type="ARBA" id="ARBA00022475"/>
    </source>
</evidence>
<dbReference type="GO" id="GO:0045211">
    <property type="term" value="C:postsynaptic membrane"/>
    <property type="evidence" value="ECO:0007669"/>
    <property type="project" value="TreeGrafter"/>
</dbReference>
<dbReference type="Gene3D" id="2.30.42.10">
    <property type="match status" value="1"/>
</dbReference>
<dbReference type="InterPro" id="IPR050614">
    <property type="entry name" value="Synaptic_Scaffolding_LAP-MAGUK"/>
</dbReference>
<dbReference type="GO" id="GO:0005634">
    <property type="term" value="C:nucleus"/>
    <property type="evidence" value="ECO:0007669"/>
    <property type="project" value="UniProtKB-SubCell"/>
</dbReference>
<dbReference type="PANTHER" id="PTHR23119:SF50">
    <property type="entry name" value="PDZ DOMAIN-CONTAINING PROTEIN"/>
    <property type="match status" value="1"/>
</dbReference>
<dbReference type="GO" id="GO:0019901">
    <property type="term" value="F:protein kinase binding"/>
    <property type="evidence" value="ECO:0007669"/>
    <property type="project" value="TreeGrafter"/>
</dbReference>
<evidence type="ECO:0000256" key="8">
    <source>
        <dbReference type="ARBA" id="ARBA00022990"/>
    </source>
</evidence>
<evidence type="ECO:0000256" key="10">
    <source>
        <dbReference type="ARBA" id="ARBA00023242"/>
    </source>
</evidence>
<dbReference type="GO" id="GO:0014069">
    <property type="term" value="C:postsynaptic density"/>
    <property type="evidence" value="ECO:0007669"/>
    <property type="project" value="TreeGrafter"/>
</dbReference>
<dbReference type="CDD" id="cd10822">
    <property type="entry name" value="PDZ_TAX1BP3-like"/>
    <property type="match status" value="1"/>
</dbReference>
<keyword evidence="7" id="KW-0879">Wnt signaling pathway</keyword>
<name>A0A4W2FK41_BOBOX</name>
<dbReference type="AlphaFoldDB" id="A0A4W2FK41"/>
<evidence type="ECO:0000256" key="12">
    <source>
        <dbReference type="ARBA" id="ARBA00080868"/>
    </source>
</evidence>
<proteinExistence type="predicted"/>
<keyword evidence="9" id="KW-0472">Membrane</keyword>
<evidence type="ECO:0000256" key="11">
    <source>
        <dbReference type="ARBA" id="ARBA00074913"/>
    </source>
</evidence>
<evidence type="ECO:0000313" key="15">
    <source>
        <dbReference type="Proteomes" id="UP000429181"/>
    </source>
</evidence>
<dbReference type="GO" id="GO:0009966">
    <property type="term" value="P:regulation of signal transduction"/>
    <property type="evidence" value="ECO:0007669"/>
    <property type="project" value="UniProtKB-ARBA"/>
</dbReference>
<dbReference type="SUPFAM" id="SSF50156">
    <property type="entry name" value="PDZ domain-like"/>
    <property type="match status" value="1"/>
</dbReference>
<dbReference type="PANTHER" id="PTHR23119">
    <property type="entry name" value="DISCS LARGE"/>
    <property type="match status" value="1"/>
</dbReference>
<evidence type="ECO:0000256" key="5">
    <source>
        <dbReference type="ARBA" id="ARBA00022490"/>
    </source>
</evidence>
<gene>
    <name evidence="14" type="primary">TAX1BP3</name>
</gene>
<evidence type="ECO:0000313" key="14">
    <source>
        <dbReference type="Ensembl" id="ENSBIXP00005005948.1"/>
    </source>
</evidence>
<dbReference type="GO" id="GO:0098609">
    <property type="term" value="P:cell-cell adhesion"/>
    <property type="evidence" value="ECO:0007669"/>
    <property type="project" value="TreeGrafter"/>
</dbReference>
<reference evidence="14" key="2">
    <citation type="submission" date="2025-08" db="UniProtKB">
        <authorList>
            <consortium name="Ensembl"/>
        </authorList>
    </citation>
    <scope>IDENTIFICATION</scope>
</reference>
<protein>
    <recommendedName>
        <fullName evidence="11">Tax1-binding protein 3</fullName>
    </recommendedName>
    <alternativeName>
        <fullName evidence="12">Tax interaction protein 1</fullName>
    </alternativeName>
</protein>
<reference evidence="14 15" key="1">
    <citation type="submission" date="2018-11" db="EMBL/GenBank/DDBJ databases">
        <title>Haplotype-resolved cattle genomes.</title>
        <authorList>
            <person name="Low W.Y."/>
            <person name="Tearle R."/>
            <person name="Bickhart D.M."/>
            <person name="Rosen B.D."/>
            <person name="Koren S."/>
            <person name="Rhie A."/>
            <person name="Hiendleder S."/>
            <person name="Phillippy A.M."/>
            <person name="Smith T.P.L."/>
            <person name="Williams J.L."/>
        </authorList>
    </citation>
    <scope>NUCLEOTIDE SEQUENCE [LARGE SCALE GENOMIC DNA]</scope>
</reference>
<dbReference type="GO" id="GO:0016055">
    <property type="term" value="P:Wnt signaling pathway"/>
    <property type="evidence" value="ECO:0007669"/>
    <property type="project" value="UniProtKB-KW"/>
</dbReference>
<dbReference type="GO" id="GO:0098887">
    <property type="term" value="P:neurotransmitter receptor transport, endosome to postsynaptic membrane"/>
    <property type="evidence" value="ECO:0007669"/>
    <property type="project" value="TreeGrafter"/>
</dbReference>
<keyword evidence="5" id="KW-0963">Cytoplasm</keyword>
<keyword evidence="10" id="KW-0539">Nucleus</keyword>
<evidence type="ECO:0000259" key="13">
    <source>
        <dbReference type="PROSITE" id="PS50106"/>
    </source>
</evidence>
<accession>A0A4W2FK41</accession>
<evidence type="ECO:0000256" key="6">
    <source>
        <dbReference type="ARBA" id="ARBA00022553"/>
    </source>
</evidence>
<dbReference type="InterPro" id="IPR001478">
    <property type="entry name" value="PDZ"/>
</dbReference>
<dbReference type="SMART" id="SM00228">
    <property type="entry name" value="PDZ"/>
    <property type="match status" value="1"/>
</dbReference>
<organism evidence="14 15">
    <name type="scientific">Bos indicus x Bos taurus</name>
    <name type="common">Hybrid cattle</name>
    <dbReference type="NCBI Taxonomy" id="30522"/>
    <lineage>
        <taxon>Eukaryota</taxon>
        <taxon>Metazoa</taxon>
        <taxon>Chordata</taxon>
        <taxon>Craniata</taxon>
        <taxon>Vertebrata</taxon>
        <taxon>Euteleostomi</taxon>
        <taxon>Mammalia</taxon>
        <taxon>Eutheria</taxon>
        <taxon>Laurasiatheria</taxon>
        <taxon>Artiodactyla</taxon>
        <taxon>Ruminantia</taxon>
        <taxon>Pecora</taxon>
        <taxon>Bovidae</taxon>
        <taxon>Bovinae</taxon>
        <taxon>Bos</taxon>
    </lineage>
</organism>
<evidence type="ECO:0000256" key="3">
    <source>
        <dbReference type="ARBA" id="ARBA00004496"/>
    </source>
</evidence>
<dbReference type="Proteomes" id="UP000429181">
    <property type="component" value="Chromosome 19"/>
</dbReference>
<dbReference type="PROSITE" id="PS50106">
    <property type="entry name" value="PDZ"/>
    <property type="match status" value="1"/>
</dbReference>
<evidence type="ECO:0000256" key="7">
    <source>
        <dbReference type="ARBA" id="ARBA00022687"/>
    </source>
</evidence>
<sequence length="189" mass="20873">VNQERARPRGFSLRASLNYTWLPVWGRDVLRPGPAGHRRGVLEPVLFSDLGECQRCAEVYVRGGGGGPGGAHTFGHEDQRVEIHKLRQGENLILGFSIGGGIDQDPSQNPFSEDKTDKGIYVTRVSEGGPAEIAGLQIGDKIMQVNGWDMTMVTHDQARKRLTKRSEEVVRLLVTRQSLQKAVQQSMLS</sequence>
<dbReference type="GO" id="GO:0043113">
    <property type="term" value="P:receptor clustering"/>
    <property type="evidence" value="ECO:0007669"/>
    <property type="project" value="TreeGrafter"/>
</dbReference>
<dbReference type="GO" id="GO:0045197">
    <property type="term" value="P:establishment or maintenance of epithelial cell apical/basal polarity"/>
    <property type="evidence" value="ECO:0007669"/>
    <property type="project" value="TreeGrafter"/>
</dbReference>
<evidence type="ECO:0000256" key="2">
    <source>
        <dbReference type="ARBA" id="ARBA00004413"/>
    </source>
</evidence>
<dbReference type="GeneTree" id="ENSGT00390000002877"/>